<evidence type="ECO:0000256" key="1">
    <source>
        <dbReference type="SAM" id="MobiDB-lite"/>
    </source>
</evidence>
<proteinExistence type="predicted"/>
<protein>
    <submittedName>
        <fullName evidence="3">Uncharacterized protein</fullName>
    </submittedName>
</protein>
<feature type="region of interest" description="Disordered" evidence="1">
    <location>
        <begin position="820"/>
        <end position="850"/>
    </location>
</feature>
<feature type="region of interest" description="Disordered" evidence="1">
    <location>
        <begin position="572"/>
        <end position="621"/>
    </location>
</feature>
<feature type="compositionally biased region" description="Low complexity" evidence="1">
    <location>
        <begin position="656"/>
        <end position="666"/>
    </location>
</feature>
<reference evidence="3" key="2">
    <citation type="journal article" date="2022" name="Microb. Genom.">
        <title>A chromosome-scale genome assembly of the tomato pathogen Cladosporium fulvum reveals a compartmentalized genome architecture and the presence of a dispensable chromosome.</title>
        <authorList>
            <person name="Zaccaron A.Z."/>
            <person name="Chen L.H."/>
            <person name="Samaras A."/>
            <person name="Stergiopoulos I."/>
        </authorList>
    </citation>
    <scope>NUCLEOTIDE SEQUENCE</scope>
    <source>
        <strain evidence="3">Race5_Kim</strain>
    </source>
</reference>
<keyword evidence="2" id="KW-1133">Transmembrane helix</keyword>
<feature type="compositionally biased region" description="Low complexity" evidence="1">
    <location>
        <begin position="831"/>
        <end position="844"/>
    </location>
</feature>
<feature type="compositionally biased region" description="Basic residues" evidence="1">
    <location>
        <begin position="999"/>
        <end position="1011"/>
    </location>
</feature>
<dbReference type="GeneID" id="71982135"/>
<sequence length="1011" mass="104832">MSTTYDVMDLLSIFSIIVVALGCFNRGLLTSSPAICAIFILCGGFLFLCAISIFLHSAIAVYTTVANAIDHVARFLQVIFPNATMLGLIMNPIVMLLIAAIAWHLYTQFKRALTQPPIEPDLDIEMEDAPAPTSSEVEPLAEDQAGKAVDLESRVDSRKDPASKAATPPNKPHPNESCSPKPHLPAQARASLLKSPKQRLPKPRVTNMSSQCLRTPDIDVDWPGKKYVRPDTIACVIESKPQRLAIWGSEDYPRPLLDLRTVKSKLQIGCGPKKNERPSTPTKKPAAIVVPEIVQDEIEELAPEFEQSPTAPVTPAEELVVTVEPEVLREVEESEALQLEQSPSASTTPASQPASEVQEEASASTYLLSPEREAPVSAAPISAPAQVFLPVQDSVEASASVSAEPWLALPGLSMPTSAAVPQTETGAERLSKSRAALKVEKGITVPAPGSLGASVSSAFEAGPAISMEALSKLVSAIGTGALTATPPLSPAPVLNGEPADGSDLLASLITTPRLVGLAPELRRIPAKVKVPAALRRCKGDTSMYRALKAHTSRPPVAKSPLSQVMNAYAGAARGSRPFPSVPKPEPEAESPQADENDAGGAGMPEATPDDHTGTSPDIDLDDVVTPVQGVMDEGVATSQAPPAEGASVATPPPATTPSETAAPSPSINEVEMQDAAPVAASTPFSSPPSMPYTAQPALQADFTASEDVPMQEAQPVFLPPELTLANILKQVSAVEDVSMPDASSTASQSGTASRPVTVQFVGSGLPAISAGLHGEQATPAATIGSPPIKDTTMTDAPLPTNPPLVSPYLAALLAGMHTDQAPKASNLPGLSTPVRSSTAPASSPSSPPKAKCKDCGGLLFSGNAMIDGQVQEAAKCCGGCVGAANRAARAQKKAAEAAAKAQKKAAEAAASSSGPALASKPASTTGIDPNLDPAMFATGDPSLPISDPSPAYEPDYLPNGAPKVKMRQPRSDGPSTTTTNPHPAPPPVDTSTLLPNGKPKAKPRQPRSKNL</sequence>
<evidence type="ECO:0000313" key="3">
    <source>
        <dbReference type="EMBL" id="UJO10926.1"/>
    </source>
</evidence>
<keyword evidence="2" id="KW-0812">Transmembrane</keyword>
<evidence type="ECO:0000313" key="4">
    <source>
        <dbReference type="Proteomes" id="UP000756132"/>
    </source>
</evidence>
<dbReference type="RefSeq" id="XP_047755292.1">
    <property type="nucleotide sequence ID" value="XM_047901405.1"/>
</dbReference>
<feature type="region of interest" description="Disordered" evidence="1">
    <location>
        <begin position="331"/>
        <end position="375"/>
    </location>
</feature>
<feature type="region of interest" description="Disordered" evidence="1">
    <location>
        <begin position="908"/>
        <end position="1011"/>
    </location>
</feature>
<keyword evidence="2" id="KW-0472">Membrane</keyword>
<dbReference type="AlphaFoldDB" id="A0A9Q8L4W9"/>
<organism evidence="3 4">
    <name type="scientific">Passalora fulva</name>
    <name type="common">Tomato leaf mold</name>
    <name type="synonym">Cladosporium fulvum</name>
    <dbReference type="NCBI Taxonomy" id="5499"/>
    <lineage>
        <taxon>Eukaryota</taxon>
        <taxon>Fungi</taxon>
        <taxon>Dikarya</taxon>
        <taxon>Ascomycota</taxon>
        <taxon>Pezizomycotina</taxon>
        <taxon>Dothideomycetes</taxon>
        <taxon>Dothideomycetidae</taxon>
        <taxon>Mycosphaerellales</taxon>
        <taxon>Mycosphaerellaceae</taxon>
        <taxon>Fulvia</taxon>
    </lineage>
</organism>
<feature type="region of interest" description="Disordered" evidence="1">
    <location>
        <begin position="637"/>
        <end position="666"/>
    </location>
</feature>
<dbReference type="KEGG" id="ffu:CLAFUR5_02257"/>
<keyword evidence="4" id="KW-1185">Reference proteome</keyword>
<feature type="transmembrane region" description="Helical" evidence="2">
    <location>
        <begin position="83"/>
        <end position="106"/>
    </location>
</feature>
<feature type="region of interest" description="Disordered" evidence="1">
    <location>
        <begin position="122"/>
        <end position="184"/>
    </location>
</feature>
<evidence type="ECO:0000256" key="2">
    <source>
        <dbReference type="SAM" id="Phobius"/>
    </source>
</evidence>
<feature type="compositionally biased region" description="Low complexity" evidence="1">
    <location>
        <begin position="908"/>
        <end position="923"/>
    </location>
</feature>
<dbReference type="EMBL" id="CP090163">
    <property type="protein sequence ID" value="UJO10926.1"/>
    <property type="molecule type" value="Genomic_DNA"/>
</dbReference>
<feature type="transmembrane region" description="Helical" evidence="2">
    <location>
        <begin position="34"/>
        <end position="62"/>
    </location>
</feature>
<reference evidence="3" key="1">
    <citation type="submission" date="2021-12" db="EMBL/GenBank/DDBJ databases">
        <authorList>
            <person name="Zaccaron A."/>
            <person name="Stergiopoulos I."/>
        </authorList>
    </citation>
    <scope>NUCLEOTIDE SEQUENCE</scope>
    <source>
        <strain evidence="3">Race5_Kim</strain>
    </source>
</reference>
<name>A0A9Q8L4W9_PASFU</name>
<dbReference type="Proteomes" id="UP000756132">
    <property type="component" value="Chromosome 1"/>
</dbReference>
<feature type="compositionally biased region" description="Low complexity" evidence="1">
    <location>
        <begin position="341"/>
        <end position="355"/>
    </location>
</feature>
<accession>A0A9Q8L4W9</accession>
<feature type="compositionally biased region" description="Basic and acidic residues" evidence="1">
    <location>
        <begin position="149"/>
        <end position="162"/>
    </location>
</feature>
<gene>
    <name evidence="3" type="ORF">CLAFUR5_02257</name>
</gene>
<feature type="transmembrane region" description="Helical" evidence="2">
    <location>
        <begin position="7"/>
        <end position="28"/>
    </location>
</feature>